<feature type="transmembrane region" description="Helical" evidence="1">
    <location>
        <begin position="43"/>
        <end position="64"/>
    </location>
</feature>
<sequence length="332" mass="35187">MIVTPNLIAQFSNGASQIIQNGRTGQIAIAQAMDELWSEVLGGGLYAVITKLGVFFAVGSLVLFMTQWAKALIEYDEPIMWSEIIWPLLVAVLLANDGAMLANGTQGLRSVINNTSNSLLQNASARISLQESYQIVTENIGAKAVIDSLVSQCDAIVDVQQQVDCLTNAEQQAQEFSRTLNPSSQAFLSQIGSLLNPLNVTERVGFALQTAVTGWLMSIGMAFQWVAEVSMLLTGLLGPLAVGATLLPVGAKAIYAWLISFFSIGLVKICYNIIVGLVATLIVNAESYNPLVFAFVAGLIAPILALVLAAGGGLAIFNSLNSFSAFVLGGLK</sequence>
<proteinExistence type="predicted"/>
<feature type="transmembrane region" description="Helical" evidence="1">
    <location>
        <begin position="229"/>
        <end position="247"/>
    </location>
</feature>
<keyword evidence="1" id="KW-0812">Transmembrane</keyword>
<dbReference type="EMBL" id="CP017708">
    <property type="protein sequence ID" value="AOY79308.1"/>
    <property type="molecule type" value="Genomic_DNA"/>
</dbReference>
<accession>A0A1D9FVA3</accession>
<evidence type="ECO:0000313" key="3">
    <source>
        <dbReference type="Proteomes" id="UP000176944"/>
    </source>
</evidence>
<dbReference type="AlphaFoldDB" id="A0A1D9FVA3"/>
<evidence type="ECO:0000256" key="1">
    <source>
        <dbReference type="SAM" id="Phobius"/>
    </source>
</evidence>
<evidence type="ECO:0000313" key="2">
    <source>
        <dbReference type="EMBL" id="AOY79308.1"/>
    </source>
</evidence>
<protein>
    <recommendedName>
        <fullName evidence="4">NAD/NADP transhydrogenase beta subunit</fullName>
    </recommendedName>
</protein>
<dbReference type="Proteomes" id="UP000176944">
    <property type="component" value="Chromosome"/>
</dbReference>
<feature type="transmembrane region" description="Helical" evidence="1">
    <location>
        <begin position="291"/>
        <end position="317"/>
    </location>
</feature>
<gene>
    <name evidence="2" type="ORF">BJP36_04650</name>
</gene>
<keyword evidence="1" id="KW-0472">Membrane</keyword>
<organism evidence="2 3">
    <name type="scientific">Moorena producens (strain JHB)</name>
    <dbReference type="NCBI Taxonomy" id="1454205"/>
    <lineage>
        <taxon>Bacteria</taxon>
        <taxon>Bacillati</taxon>
        <taxon>Cyanobacteriota</taxon>
        <taxon>Cyanophyceae</taxon>
        <taxon>Coleofasciculales</taxon>
        <taxon>Coleofasciculaceae</taxon>
        <taxon>Moorena</taxon>
    </lineage>
</organism>
<feature type="transmembrane region" description="Helical" evidence="1">
    <location>
        <begin position="254"/>
        <end position="279"/>
    </location>
</feature>
<evidence type="ECO:0008006" key="4">
    <source>
        <dbReference type="Google" id="ProtNLM"/>
    </source>
</evidence>
<name>A0A1D9FVA3_MOOP1</name>
<keyword evidence="1" id="KW-1133">Transmembrane helix</keyword>
<reference evidence="3" key="1">
    <citation type="submission" date="2016-10" db="EMBL/GenBank/DDBJ databases">
        <title>Comparative genomics uncovers the prolific and rare metabolic potential of the cyanobacterial genus Moorea.</title>
        <authorList>
            <person name="Leao T."/>
            <person name="Castelao G."/>
            <person name="Korobeynikov A."/>
            <person name="Monroe E.A."/>
            <person name="Podell S."/>
            <person name="Glukhov E."/>
            <person name="Allen E."/>
            <person name="Gerwick W.H."/>
            <person name="Gerwick L."/>
        </authorList>
    </citation>
    <scope>NUCLEOTIDE SEQUENCE [LARGE SCALE GENOMIC DNA]</scope>
    <source>
        <strain evidence="3">JHB</strain>
    </source>
</reference>